<dbReference type="Pfam" id="PF13456">
    <property type="entry name" value="RVT_3"/>
    <property type="match status" value="1"/>
</dbReference>
<keyword evidence="3" id="KW-1185">Reference proteome</keyword>
<dbReference type="InterPro" id="IPR002156">
    <property type="entry name" value="RNaseH_domain"/>
</dbReference>
<dbReference type="InterPro" id="IPR052929">
    <property type="entry name" value="RNase_H-like_EbsB-rel"/>
</dbReference>
<feature type="domain" description="RNase H type-1" evidence="1">
    <location>
        <begin position="4"/>
        <end position="50"/>
    </location>
</feature>
<dbReference type="EMBL" id="JANJYJ010000008">
    <property type="protein sequence ID" value="KAK3193340.1"/>
    <property type="molecule type" value="Genomic_DNA"/>
</dbReference>
<dbReference type="PANTHER" id="PTHR47074">
    <property type="entry name" value="BNAC02G40300D PROTEIN"/>
    <property type="match status" value="1"/>
</dbReference>
<gene>
    <name evidence="2" type="ORF">Dsin_024650</name>
</gene>
<dbReference type="AlphaFoldDB" id="A0AAD9ZU60"/>
<evidence type="ECO:0000313" key="2">
    <source>
        <dbReference type="EMBL" id="KAK3193340.1"/>
    </source>
</evidence>
<sequence length="118" mass="13020">MVSVGLVIRDHTGYVLATSAQVFAKRFPPDIAEATGILRGVKFAILRGIKFAMESRLIIDDIRDCLRHAGGATISFVLRKANVVAHKLAKLALLSSEDQFWMESYPCLESFVLADRAL</sequence>
<evidence type="ECO:0000313" key="3">
    <source>
        <dbReference type="Proteomes" id="UP001281410"/>
    </source>
</evidence>
<dbReference type="Proteomes" id="UP001281410">
    <property type="component" value="Unassembled WGS sequence"/>
</dbReference>
<comment type="caution">
    <text evidence="2">The sequence shown here is derived from an EMBL/GenBank/DDBJ whole genome shotgun (WGS) entry which is preliminary data.</text>
</comment>
<proteinExistence type="predicted"/>
<dbReference type="PANTHER" id="PTHR47074:SF11">
    <property type="entry name" value="REVERSE TRANSCRIPTASE-LIKE PROTEIN"/>
    <property type="match status" value="1"/>
</dbReference>
<name>A0AAD9ZU60_9ROSI</name>
<dbReference type="GO" id="GO:0004523">
    <property type="term" value="F:RNA-DNA hybrid ribonuclease activity"/>
    <property type="evidence" value="ECO:0007669"/>
    <property type="project" value="InterPro"/>
</dbReference>
<accession>A0AAD9ZU60</accession>
<evidence type="ECO:0000259" key="1">
    <source>
        <dbReference type="Pfam" id="PF13456"/>
    </source>
</evidence>
<protein>
    <recommendedName>
        <fullName evidence="1">RNase H type-1 domain-containing protein</fullName>
    </recommendedName>
</protein>
<organism evidence="2 3">
    <name type="scientific">Dipteronia sinensis</name>
    <dbReference type="NCBI Taxonomy" id="43782"/>
    <lineage>
        <taxon>Eukaryota</taxon>
        <taxon>Viridiplantae</taxon>
        <taxon>Streptophyta</taxon>
        <taxon>Embryophyta</taxon>
        <taxon>Tracheophyta</taxon>
        <taxon>Spermatophyta</taxon>
        <taxon>Magnoliopsida</taxon>
        <taxon>eudicotyledons</taxon>
        <taxon>Gunneridae</taxon>
        <taxon>Pentapetalae</taxon>
        <taxon>rosids</taxon>
        <taxon>malvids</taxon>
        <taxon>Sapindales</taxon>
        <taxon>Sapindaceae</taxon>
        <taxon>Hippocastanoideae</taxon>
        <taxon>Acereae</taxon>
        <taxon>Dipteronia</taxon>
    </lineage>
</organism>
<reference evidence="2" key="1">
    <citation type="journal article" date="2023" name="Plant J.">
        <title>Genome sequences and population genomics provide insights into the demographic history, inbreeding, and mutation load of two 'living fossil' tree species of Dipteronia.</title>
        <authorList>
            <person name="Feng Y."/>
            <person name="Comes H.P."/>
            <person name="Chen J."/>
            <person name="Zhu S."/>
            <person name="Lu R."/>
            <person name="Zhang X."/>
            <person name="Li P."/>
            <person name="Qiu J."/>
            <person name="Olsen K.M."/>
            <person name="Qiu Y."/>
        </authorList>
    </citation>
    <scope>NUCLEOTIDE SEQUENCE</scope>
    <source>
        <strain evidence="2">NBL</strain>
    </source>
</reference>
<dbReference type="GO" id="GO:0003676">
    <property type="term" value="F:nucleic acid binding"/>
    <property type="evidence" value="ECO:0007669"/>
    <property type="project" value="InterPro"/>
</dbReference>